<feature type="chain" id="PRO_5037617182" evidence="1">
    <location>
        <begin position="20"/>
        <end position="119"/>
    </location>
</feature>
<name>A0A915HP76_ROMCU</name>
<keyword evidence="1" id="KW-0732">Signal</keyword>
<reference evidence="3" key="1">
    <citation type="submission" date="2022-11" db="UniProtKB">
        <authorList>
            <consortium name="WormBaseParasite"/>
        </authorList>
    </citation>
    <scope>IDENTIFICATION</scope>
</reference>
<dbReference type="Proteomes" id="UP000887565">
    <property type="component" value="Unplaced"/>
</dbReference>
<protein>
    <submittedName>
        <fullName evidence="3">Uncharacterized protein</fullName>
    </submittedName>
</protein>
<evidence type="ECO:0000313" key="2">
    <source>
        <dbReference type="Proteomes" id="UP000887565"/>
    </source>
</evidence>
<accession>A0A915HP76</accession>
<organism evidence="2 3">
    <name type="scientific">Romanomermis culicivorax</name>
    <name type="common">Nematode worm</name>
    <dbReference type="NCBI Taxonomy" id="13658"/>
    <lineage>
        <taxon>Eukaryota</taxon>
        <taxon>Metazoa</taxon>
        <taxon>Ecdysozoa</taxon>
        <taxon>Nematoda</taxon>
        <taxon>Enoplea</taxon>
        <taxon>Dorylaimia</taxon>
        <taxon>Mermithida</taxon>
        <taxon>Mermithoidea</taxon>
        <taxon>Mermithidae</taxon>
        <taxon>Romanomermis</taxon>
    </lineage>
</organism>
<dbReference type="WBParaSite" id="nRc.2.0.1.t03753-RA">
    <property type="protein sequence ID" value="nRc.2.0.1.t03753-RA"/>
    <property type="gene ID" value="nRc.2.0.1.g03753"/>
</dbReference>
<proteinExistence type="predicted"/>
<keyword evidence="2" id="KW-1185">Reference proteome</keyword>
<dbReference type="AlphaFoldDB" id="A0A915HP76"/>
<feature type="signal peptide" evidence="1">
    <location>
        <begin position="1"/>
        <end position="19"/>
    </location>
</feature>
<evidence type="ECO:0000256" key="1">
    <source>
        <dbReference type="SAM" id="SignalP"/>
    </source>
</evidence>
<evidence type="ECO:0000313" key="3">
    <source>
        <dbReference type="WBParaSite" id="nRc.2.0.1.t03753-RA"/>
    </source>
</evidence>
<sequence length="119" mass="13874">MKFLLIILLAAFCLSRVHCQDEEYQEEQSPYVGNHPQPDVCVPICFAEKPDPELEMFFGNLGHPIQIKYIHKILVPRILNKYCEHVNETWSCLEHCQPSQMKTIFSQAFLPLSYMCIES</sequence>